<feature type="compositionally biased region" description="Basic and acidic residues" evidence="2">
    <location>
        <begin position="11"/>
        <end position="20"/>
    </location>
</feature>
<dbReference type="PANTHER" id="PTHR20929:SF11">
    <property type="entry name" value="DYNEIN AXONEMAL INTERMEDIATE CHAIN 7"/>
    <property type="match status" value="1"/>
</dbReference>
<reference evidence="4 5" key="1">
    <citation type="submission" date="2016-11" db="EMBL/GenBank/DDBJ databases">
        <title>The macronuclear genome of Stentor coeruleus: a giant cell with tiny introns.</title>
        <authorList>
            <person name="Slabodnick M."/>
            <person name="Ruby J.G."/>
            <person name="Reiff S.B."/>
            <person name="Swart E.C."/>
            <person name="Gosai S."/>
            <person name="Prabakaran S."/>
            <person name="Witkowska E."/>
            <person name="Larue G.E."/>
            <person name="Fisher S."/>
            <person name="Freeman R.M."/>
            <person name="Gunawardena J."/>
            <person name="Chu W."/>
            <person name="Stover N.A."/>
            <person name="Gregory B.D."/>
            <person name="Nowacki M."/>
            <person name="Derisi J."/>
            <person name="Roy S.W."/>
            <person name="Marshall W.F."/>
            <person name="Sood P."/>
        </authorList>
    </citation>
    <scope>NUCLEOTIDE SEQUENCE [LARGE SCALE GENOMIC DNA]</scope>
    <source>
        <strain evidence="4">WM001</strain>
    </source>
</reference>
<dbReference type="InterPro" id="IPR031826">
    <property type="entry name" value="IC97/Casc1_N"/>
</dbReference>
<feature type="compositionally biased region" description="Basic residues" evidence="2">
    <location>
        <begin position="1"/>
        <end position="10"/>
    </location>
</feature>
<dbReference type="GO" id="GO:0005930">
    <property type="term" value="C:axoneme"/>
    <property type="evidence" value="ECO:0007669"/>
    <property type="project" value="TreeGrafter"/>
</dbReference>
<evidence type="ECO:0000313" key="5">
    <source>
        <dbReference type="Proteomes" id="UP000187209"/>
    </source>
</evidence>
<keyword evidence="5" id="KW-1185">Reference proteome</keyword>
<dbReference type="Proteomes" id="UP000187209">
    <property type="component" value="Unassembled WGS sequence"/>
</dbReference>
<feature type="domain" description="IC97/Casc1 N-terminal" evidence="3">
    <location>
        <begin position="22"/>
        <end position="194"/>
    </location>
</feature>
<organism evidence="4 5">
    <name type="scientific">Stentor coeruleus</name>
    <dbReference type="NCBI Taxonomy" id="5963"/>
    <lineage>
        <taxon>Eukaryota</taxon>
        <taxon>Sar</taxon>
        <taxon>Alveolata</taxon>
        <taxon>Ciliophora</taxon>
        <taxon>Postciliodesmatophora</taxon>
        <taxon>Heterotrichea</taxon>
        <taxon>Heterotrichida</taxon>
        <taxon>Stentoridae</taxon>
        <taxon>Stentor</taxon>
    </lineage>
</organism>
<name>A0A1R2C274_9CILI</name>
<accession>A0A1R2C274</accession>
<dbReference type="GO" id="GO:0008017">
    <property type="term" value="F:microtubule binding"/>
    <property type="evidence" value="ECO:0007669"/>
    <property type="project" value="TreeGrafter"/>
</dbReference>
<dbReference type="PANTHER" id="PTHR20929">
    <property type="entry name" value="LUNG ADENOMA SUSCEPTIBILITY 1-RELATED"/>
    <property type="match status" value="1"/>
</dbReference>
<evidence type="ECO:0000256" key="1">
    <source>
        <dbReference type="ARBA" id="ARBA00024332"/>
    </source>
</evidence>
<dbReference type="AlphaFoldDB" id="A0A1R2C274"/>
<evidence type="ECO:0000313" key="4">
    <source>
        <dbReference type="EMBL" id="OMJ83049.1"/>
    </source>
</evidence>
<evidence type="ECO:0000259" key="3">
    <source>
        <dbReference type="Pfam" id="PF15927"/>
    </source>
</evidence>
<sequence length="630" mass="73247">MGGKKKKSKKQLQEEYEKQQEELKMQQELERIRLEEEQKKREREEKVQRELEEKLRKEEEIRLVEEKTILKPWLEGISRELLAIKEKCAEEALWSKFIECNPMPDPVIESQMNAYITLMAETKIPTLDQVLEKCQEAELVTKSIINSLADALEENEIERKNWCLSYIRRIRALAKHKLDETTSFIMQKADEYLVKLAEPLSSSVAGAAKLKSVMDPIPIKENYIKAAKPDLKSGIWLNYQNTGPKFKPIDYEELCMSADLPRQIFEEPCVMRVFWTSYDYLSTSTEQADVVIGGIYEVNIYKFPELPKTVKEWKLRPVKNLEITLTPRPYPSADIAGVATVNPLRMAYQLPSIMYVPNPQMVRIALWDYDSSSWTENEISEILLNPETKQVNFKTKKLAPFAMLSSRITDYPYSFFFIRAVSDDKVLLDIKGKRIDMQFIITPGYLEFINTTNISELRFLEGQKFTPGVLLFQLANCGIYIMPDERDFEACGLTPKSQEAEELAILDISMNIRTFAFRSTKWNKQVGGDMVLARIRENLEYDSFFAEDEEHDWRTVSWYHNKCCLTGLKETSDEKKIKPPEDMTTHFLLNLVMKGHCTTEAENRMGELRSVQLSDTVKKVLRLLRILSFN</sequence>
<dbReference type="OrthoDB" id="297923at2759"/>
<feature type="region of interest" description="Disordered" evidence="2">
    <location>
        <begin position="1"/>
        <end position="20"/>
    </location>
</feature>
<gene>
    <name evidence="4" type="ORF">SteCoe_16080</name>
</gene>
<dbReference type="EMBL" id="MPUH01000317">
    <property type="protein sequence ID" value="OMJ83049.1"/>
    <property type="molecule type" value="Genomic_DNA"/>
</dbReference>
<protein>
    <recommendedName>
        <fullName evidence="3">IC97/Casc1 N-terminal domain-containing protein</fullName>
    </recommendedName>
</protein>
<comment type="caution">
    <text evidence="4">The sequence shown here is derived from an EMBL/GenBank/DDBJ whole genome shotgun (WGS) entry which is preliminary data.</text>
</comment>
<comment type="similarity">
    <text evidence="1">Belongs to the DNAI7 family.</text>
</comment>
<dbReference type="GO" id="GO:0048487">
    <property type="term" value="F:beta-tubulin binding"/>
    <property type="evidence" value="ECO:0007669"/>
    <property type="project" value="TreeGrafter"/>
</dbReference>
<dbReference type="InterPro" id="IPR023247">
    <property type="entry name" value="IC97/Dnai7-like"/>
</dbReference>
<dbReference type="Pfam" id="PF15927">
    <property type="entry name" value="Casc1_N"/>
    <property type="match status" value="1"/>
</dbReference>
<evidence type="ECO:0000256" key="2">
    <source>
        <dbReference type="SAM" id="MobiDB-lite"/>
    </source>
</evidence>
<proteinExistence type="inferred from homology"/>